<organism evidence="4 5">
    <name type="scientific">Mycobacterium senriense</name>
    <dbReference type="NCBI Taxonomy" id="2775496"/>
    <lineage>
        <taxon>Bacteria</taxon>
        <taxon>Bacillati</taxon>
        <taxon>Actinomycetota</taxon>
        <taxon>Actinomycetes</taxon>
        <taxon>Mycobacteriales</taxon>
        <taxon>Mycobacteriaceae</taxon>
        <taxon>Mycobacterium</taxon>
        <taxon>Mycobacterium avium complex (MAC)</taxon>
    </lineage>
</organism>
<dbReference type="PANTHER" id="PTHR42923">
    <property type="entry name" value="PROTOPORPHYRINOGEN OXIDASE"/>
    <property type="match status" value="1"/>
</dbReference>
<sequence length="733" mass="82938">MSTSNHKEPERVNSDGSRPVAIVGGGITGLFCAYVLASNKYHVDLFESSEQFGGRIRSFLLNRELMDECVQNEREDKPNAVEDKAVIDKLTVKEGEYENLEFCAEFGPMRIELDVQVLLKYLLTHLGIDEDPKRNVKTPRGANQKQKAETALEAAHRESFSSFSSPTSEADPLYKLRPDEEGKNPLELMSLALCRAVVHTIIDRDEVDSAVAKGAIKEEEKRQGYQAKLNKLIVGLRNAAAVQEPIGPVFDKWAKTLREDDYWVIARYGCIDIGSGDSPVYIPLYTMGFWNLMSIYLSHNALTKVRDLGTFYHLLPENPNAAHWFTWQLRQLSISNQLEGINGGMQAITNNLLFRKMGYVPDSEPSKGGTCTVDETKIKLFLKAQVSSIKKSGAGLQLTLERGGPHADPDERYSRVILALPKAPAHQLVVASPDLKDVSNKRDNGKTRLPDMLDSSFGFPMVKAFFVVRDRWWEEAKRANWFATRFPTREVHYWKSCDPRSRRGMVMLYTDRPASSFWANYVPAGRQNDVEELCPDGVNDDARKKIRTRLKQRLVQYINENNVPDITADDIIWCGIMDWGRLPYGAANHAWRPERKFWEAMADLAEIELGTNGGQPPLHVHVCGEAFADYTGFIEGSLRSATYTLTKILRKDEKDSTTEVLKRIFKVLDVDSKHLDEAKKKLESQTSPGEPGPQSCSCQPEQETPSEETESKLKRERDYLEDLMSWIDTLDKC</sequence>
<keyword evidence="2" id="KW-0472">Membrane</keyword>
<evidence type="ECO:0000256" key="2">
    <source>
        <dbReference type="SAM" id="Phobius"/>
    </source>
</evidence>
<keyword evidence="2" id="KW-0812">Transmembrane</keyword>
<evidence type="ECO:0000313" key="5">
    <source>
        <dbReference type="Proteomes" id="UP000826012"/>
    </source>
</evidence>
<dbReference type="RefSeq" id="WP_221042022.1">
    <property type="nucleotide sequence ID" value="NZ_AP024828.1"/>
</dbReference>
<dbReference type="SUPFAM" id="SSF51905">
    <property type="entry name" value="FAD/NAD(P)-binding domain"/>
    <property type="match status" value="1"/>
</dbReference>
<keyword evidence="5" id="KW-1185">Reference proteome</keyword>
<evidence type="ECO:0000259" key="3">
    <source>
        <dbReference type="Pfam" id="PF01593"/>
    </source>
</evidence>
<feature type="domain" description="Amine oxidase" evidence="3">
    <location>
        <begin position="379"/>
        <end position="642"/>
    </location>
</feature>
<gene>
    <name evidence="4" type="ORF">MTY59_32180</name>
</gene>
<feature type="region of interest" description="Disordered" evidence="1">
    <location>
        <begin position="679"/>
        <end position="714"/>
    </location>
</feature>
<dbReference type="Pfam" id="PF13450">
    <property type="entry name" value="NAD_binding_8"/>
    <property type="match status" value="1"/>
</dbReference>
<keyword evidence="2" id="KW-1133">Transmembrane helix</keyword>
<dbReference type="Gene3D" id="3.50.50.60">
    <property type="entry name" value="FAD/NAD(P)-binding domain"/>
    <property type="match status" value="2"/>
</dbReference>
<feature type="region of interest" description="Disordered" evidence="1">
    <location>
        <begin position="132"/>
        <end position="178"/>
    </location>
</feature>
<proteinExistence type="predicted"/>
<reference evidence="4 5" key="2">
    <citation type="submission" date="2021-07" db="EMBL/GenBank/DDBJ databases">
        <authorList>
            <person name="Matsumoto Y."/>
            <person name="Motooka D."/>
            <person name="Nakamura S."/>
        </authorList>
    </citation>
    <scope>NUCLEOTIDE SEQUENCE [LARGE SCALE GENOMIC DNA]</scope>
    <source>
        <strain evidence="4 5">TY59</strain>
    </source>
</reference>
<dbReference type="InterPro" id="IPR002937">
    <property type="entry name" value="Amino_oxidase"/>
</dbReference>
<evidence type="ECO:0000313" key="4">
    <source>
        <dbReference type="EMBL" id="BCZ23363.1"/>
    </source>
</evidence>
<feature type="compositionally biased region" description="Basic and acidic residues" evidence="1">
    <location>
        <begin position="146"/>
        <end position="159"/>
    </location>
</feature>
<protein>
    <recommendedName>
        <fullName evidence="3">Amine oxidase domain-containing protein</fullName>
    </recommendedName>
</protein>
<dbReference type="Gene3D" id="3.90.660.10">
    <property type="match status" value="1"/>
</dbReference>
<feature type="transmembrane region" description="Helical" evidence="2">
    <location>
        <begin position="20"/>
        <end position="37"/>
    </location>
</feature>
<dbReference type="Proteomes" id="UP000826012">
    <property type="component" value="Chromosome"/>
</dbReference>
<dbReference type="InterPro" id="IPR036188">
    <property type="entry name" value="FAD/NAD-bd_sf"/>
</dbReference>
<dbReference type="PANTHER" id="PTHR42923:SF17">
    <property type="entry name" value="AMINE OXIDASE DOMAIN-CONTAINING PROTEIN"/>
    <property type="match status" value="1"/>
</dbReference>
<feature type="compositionally biased region" description="Polar residues" evidence="1">
    <location>
        <begin position="684"/>
        <end position="698"/>
    </location>
</feature>
<name>A0ABM7SYP9_9MYCO</name>
<dbReference type="InterPro" id="IPR050464">
    <property type="entry name" value="Zeta_carotene_desat/Oxidored"/>
</dbReference>
<evidence type="ECO:0000256" key="1">
    <source>
        <dbReference type="SAM" id="MobiDB-lite"/>
    </source>
</evidence>
<reference evidence="4 5" key="1">
    <citation type="submission" date="2021-07" db="EMBL/GenBank/DDBJ databases">
        <title>Complete genome sequence of nontuberculous Mycobacterium sp. TY59.</title>
        <authorList>
            <person name="Fukushima K."/>
        </authorList>
    </citation>
    <scope>NUCLEOTIDE SEQUENCE [LARGE SCALE GENOMIC DNA]</scope>
    <source>
        <strain evidence="4 5">TY59</strain>
    </source>
</reference>
<dbReference type="Pfam" id="PF01593">
    <property type="entry name" value="Amino_oxidase"/>
    <property type="match status" value="1"/>
</dbReference>
<accession>A0ABM7SYP9</accession>
<dbReference type="EMBL" id="AP024828">
    <property type="protein sequence ID" value="BCZ23363.1"/>
    <property type="molecule type" value="Genomic_DNA"/>
</dbReference>